<keyword evidence="4" id="KW-0378">Hydrolase</keyword>
<dbReference type="EC" id="3.2.1.52" evidence="3"/>
<dbReference type="InterPro" id="IPR025705">
    <property type="entry name" value="Beta_hexosaminidase_sua/sub"/>
</dbReference>
<dbReference type="SUPFAM" id="SSF51445">
    <property type="entry name" value="(Trans)glycosidases"/>
    <property type="match status" value="1"/>
</dbReference>
<evidence type="ECO:0000259" key="5">
    <source>
        <dbReference type="Pfam" id="PF00728"/>
    </source>
</evidence>
<dbReference type="InterPro" id="IPR017853">
    <property type="entry name" value="GH"/>
</dbReference>
<dbReference type="GO" id="GO:0016020">
    <property type="term" value="C:membrane"/>
    <property type="evidence" value="ECO:0007669"/>
    <property type="project" value="TreeGrafter"/>
</dbReference>
<proteinExistence type="inferred from homology"/>
<dbReference type="PANTHER" id="PTHR22600:SF21">
    <property type="entry name" value="BETA-HEXOSAMINIDASE A"/>
    <property type="match status" value="1"/>
</dbReference>
<dbReference type="GO" id="GO:0004563">
    <property type="term" value="F:beta-N-acetylhexosaminidase activity"/>
    <property type="evidence" value="ECO:0007669"/>
    <property type="project" value="UniProtKB-EC"/>
</dbReference>
<reference evidence="7" key="2">
    <citation type="submission" date="2023-11" db="UniProtKB">
        <authorList>
            <consortium name="WormBaseParasite"/>
        </authorList>
    </citation>
    <scope>IDENTIFICATION</scope>
</reference>
<dbReference type="WBParaSite" id="TREG1_129830.1">
    <property type="protein sequence ID" value="TREG1_129830.1"/>
    <property type="gene ID" value="TREG1_129830"/>
</dbReference>
<reference evidence="6" key="1">
    <citation type="submission" date="2022-06" db="EMBL/GenBank/DDBJ databases">
        <authorList>
            <person name="Berger JAMES D."/>
            <person name="Berger JAMES D."/>
        </authorList>
    </citation>
    <scope>NUCLEOTIDE SEQUENCE [LARGE SCALE GENOMIC DNA]</scope>
</reference>
<organism evidence="6 7">
    <name type="scientific">Trichobilharzia regenti</name>
    <name type="common">Nasal bird schistosome</name>
    <dbReference type="NCBI Taxonomy" id="157069"/>
    <lineage>
        <taxon>Eukaryota</taxon>
        <taxon>Metazoa</taxon>
        <taxon>Spiralia</taxon>
        <taxon>Lophotrochozoa</taxon>
        <taxon>Platyhelminthes</taxon>
        <taxon>Trematoda</taxon>
        <taxon>Digenea</taxon>
        <taxon>Strigeidida</taxon>
        <taxon>Schistosomatoidea</taxon>
        <taxon>Schistosomatidae</taxon>
        <taxon>Trichobilharzia</taxon>
    </lineage>
</organism>
<dbReference type="GO" id="GO:0006689">
    <property type="term" value="P:ganglioside catabolic process"/>
    <property type="evidence" value="ECO:0007669"/>
    <property type="project" value="TreeGrafter"/>
</dbReference>
<name>A0AA85J5D7_TRIRE</name>
<evidence type="ECO:0000313" key="7">
    <source>
        <dbReference type="WBParaSite" id="TREG1_129830.1"/>
    </source>
</evidence>
<keyword evidence="6" id="KW-1185">Reference proteome</keyword>
<dbReference type="Pfam" id="PF00728">
    <property type="entry name" value="Glyco_hydro_20"/>
    <property type="match status" value="1"/>
</dbReference>
<evidence type="ECO:0000256" key="3">
    <source>
        <dbReference type="ARBA" id="ARBA00012663"/>
    </source>
</evidence>
<feature type="domain" description="Glycoside hydrolase family 20 catalytic" evidence="5">
    <location>
        <begin position="7"/>
        <end position="105"/>
    </location>
</feature>
<protein>
    <recommendedName>
        <fullName evidence="3">beta-N-acetylhexosaminidase</fullName>
        <ecNumber evidence="3">3.2.1.52</ecNumber>
    </recommendedName>
</protein>
<dbReference type="AlphaFoldDB" id="A0AA85J5D7"/>
<comment type="catalytic activity">
    <reaction evidence="1">
        <text>Hydrolysis of terminal non-reducing N-acetyl-D-hexosamine residues in N-acetyl-beta-D-hexosaminides.</text>
        <dbReference type="EC" id="3.2.1.52"/>
    </reaction>
</comment>
<dbReference type="Gene3D" id="3.20.20.80">
    <property type="entry name" value="Glycosidases"/>
    <property type="match status" value="1"/>
</dbReference>
<dbReference type="GO" id="GO:0005975">
    <property type="term" value="P:carbohydrate metabolic process"/>
    <property type="evidence" value="ECO:0007669"/>
    <property type="project" value="InterPro"/>
</dbReference>
<accession>A0AA85J5D7</accession>
<dbReference type="InterPro" id="IPR015883">
    <property type="entry name" value="Glyco_hydro_20_cat"/>
</dbReference>
<dbReference type="PANTHER" id="PTHR22600">
    <property type="entry name" value="BETA-HEXOSAMINIDASE"/>
    <property type="match status" value="1"/>
</dbReference>
<evidence type="ECO:0000313" key="6">
    <source>
        <dbReference type="Proteomes" id="UP000050795"/>
    </source>
</evidence>
<comment type="similarity">
    <text evidence="2">Belongs to the glycosyl hydrolase 20 family.</text>
</comment>
<evidence type="ECO:0000256" key="1">
    <source>
        <dbReference type="ARBA" id="ARBA00001231"/>
    </source>
</evidence>
<dbReference type="GO" id="GO:0030203">
    <property type="term" value="P:glycosaminoglycan metabolic process"/>
    <property type="evidence" value="ECO:0007669"/>
    <property type="project" value="TreeGrafter"/>
</dbReference>
<sequence length="137" mass="15773">MLPKDQSPVFQVWDDSNRQERVKNITSAGYRVILSSCFLISAKNYVGHWYSYYTCDPRNFSESEQGKQLVIGGEAVLTGDFVDGTILFTRSWPDGASLAERLWSQGEFDIEEFIPRLNELRCRMLDIIRFSRSSETS</sequence>
<dbReference type="Proteomes" id="UP000050795">
    <property type="component" value="Unassembled WGS sequence"/>
</dbReference>
<dbReference type="GO" id="GO:0005764">
    <property type="term" value="C:lysosome"/>
    <property type="evidence" value="ECO:0007669"/>
    <property type="project" value="TreeGrafter"/>
</dbReference>
<evidence type="ECO:0000256" key="2">
    <source>
        <dbReference type="ARBA" id="ARBA00006285"/>
    </source>
</evidence>
<evidence type="ECO:0000256" key="4">
    <source>
        <dbReference type="ARBA" id="ARBA00022801"/>
    </source>
</evidence>